<gene>
    <name evidence="2" type="ORF">ACFQ27_17365</name>
</gene>
<dbReference type="Gene3D" id="3.90.1200.10">
    <property type="match status" value="1"/>
</dbReference>
<dbReference type="Pfam" id="PF01636">
    <property type="entry name" value="APH"/>
    <property type="match status" value="1"/>
</dbReference>
<reference evidence="3" key="1">
    <citation type="journal article" date="2019" name="Int. J. Syst. Evol. Microbiol.">
        <title>The Global Catalogue of Microorganisms (GCM) 10K type strain sequencing project: providing services to taxonomists for standard genome sequencing and annotation.</title>
        <authorList>
            <consortium name="The Broad Institute Genomics Platform"/>
            <consortium name="The Broad Institute Genome Sequencing Center for Infectious Disease"/>
            <person name="Wu L."/>
            <person name="Ma J."/>
        </authorList>
    </citation>
    <scope>NUCLEOTIDE SEQUENCE [LARGE SCALE GENOMIC DNA]</scope>
    <source>
        <strain evidence="3">CCUG 55074</strain>
    </source>
</reference>
<protein>
    <submittedName>
        <fullName evidence="2">Phosphotransferase</fullName>
    </submittedName>
</protein>
<keyword evidence="3" id="KW-1185">Reference proteome</keyword>
<dbReference type="EMBL" id="JBHTLQ010000053">
    <property type="protein sequence ID" value="MFD1192361.1"/>
    <property type="molecule type" value="Genomic_DNA"/>
</dbReference>
<comment type="caution">
    <text evidence="2">The sequence shown here is derived from an EMBL/GenBank/DDBJ whole genome shotgun (WGS) entry which is preliminary data.</text>
</comment>
<dbReference type="Proteomes" id="UP001597216">
    <property type="component" value="Unassembled WGS sequence"/>
</dbReference>
<dbReference type="InterPro" id="IPR002575">
    <property type="entry name" value="Aminoglycoside_PTrfase"/>
</dbReference>
<dbReference type="RefSeq" id="WP_377354472.1">
    <property type="nucleotide sequence ID" value="NZ_JBHTLQ010000053.1"/>
</dbReference>
<sequence>MTAYAPLPADRRPAIEHALSTAFGTADLDGVVRLTGGLSGAGIFRIRVGGVAYLLRIEGARDVFRDPHRGYACLRIAAEACLSPRVWFADPVEGIAVLDFVAEQPFTEDRSARLTELAQSVRILHQTPGFPPLMDYLDGLLAVTAPFRPLPVLAQVFARMDETLAAYRALPADVVSSHNDLNPRNVLFDGRRQWLVDWESAFACDRYVDLAALANLWTGDETEVAQMLGVYFNRPPTGAERARLSLMRRLNHVFYGAMFLGGVLAEQPHALPRDLEAPDVRTLHRRMAEGAFALDPVAGRLTYAKAQFAAALQDY</sequence>
<proteinExistence type="predicted"/>
<evidence type="ECO:0000313" key="3">
    <source>
        <dbReference type="Proteomes" id="UP001597216"/>
    </source>
</evidence>
<evidence type="ECO:0000259" key="1">
    <source>
        <dbReference type="Pfam" id="PF01636"/>
    </source>
</evidence>
<accession>A0ABW3T7J8</accession>
<evidence type="ECO:0000313" key="2">
    <source>
        <dbReference type="EMBL" id="MFD1192361.1"/>
    </source>
</evidence>
<dbReference type="SUPFAM" id="SSF56112">
    <property type="entry name" value="Protein kinase-like (PK-like)"/>
    <property type="match status" value="1"/>
</dbReference>
<name>A0ABW3T7J8_9CAUL</name>
<organism evidence="2 3">
    <name type="scientific">Phenylobacterium conjunctum</name>
    <dbReference type="NCBI Taxonomy" id="1298959"/>
    <lineage>
        <taxon>Bacteria</taxon>
        <taxon>Pseudomonadati</taxon>
        <taxon>Pseudomonadota</taxon>
        <taxon>Alphaproteobacteria</taxon>
        <taxon>Caulobacterales</taxon>
        <taxon>Caulobacteraceae</taxon>
        <taxon>Phenylobacterium</taxon>
    </lineage>
</organism>
<feature type="domain" description="Aminoglycoside phosphotransferase" evidence="1">
    <location>
        <begin position="33"/>
        <end position="232"/>
    </location>
</feature>
<dbReference type="InterPro" id="IPR011009">
    <property type="entry name" value="Kinase-like_dom_sf"/>
</dbReference>